<evidence type="ECO:0000259" key="2">
    <source>
        <dbReference type="Pfam" id="PF02481"/>
    </source>
</evidence>
<dbReference type="NCBIfam" id="TIGR00732">
    <property type="entry name" value="dprA"/>
    <property type="match status" value="1"/>
</dbReference>
<dbReference type="RefSeq" id="WP_259866220.1">
    <property type="nucleotide sequence ID" value="NZ_JAMQJZ010000014.1"/>
</dbReference>
<dbReference type="InterPro" id="IPR057666">
    <property type="entry name" value="DrpA_SLOG"/>
</dbReference>
<sequence length="313" mass="35753">MKSTRMRLIHLHRSNAITRPLMRKILERDPKLESLYDRSANDLSHLYQIPFSRALQLFHDLHNTRIIQSIIQDEHRYHISTVLDPSYPPLLRSIPDPPYVLYMLGNPSLLYQLPTLSVVGTRNPSCEARQKMNHILLPLIKEGWIIVSGMALGIDGIAHQLAEENNGKTIAVIGSGFNHIYPSQHQLLFKALIKNQLVISEYPPQTPPKRYHFPERNRIISGLGIGTIVIEAKEKSGSLITVDQALEQGRDVFAVPGSILFEQTSGCHKMIQDGAKLVQSTYDILEEWHENEVKWCRFLSDNKENYLANHMNN</sequence>
<dbReference type="PANTHER" id="PTHR43022">
    <property type="entry name" value="PROTEIN SMF"/>
    <property type="match status" value="1"/>
</dbReference>
<comment type="caution">
    <text evidence="3">The sequence shown here is derived from an EMBL/GenBank/DDBJ whole genome shotgun (WGS) entry which is preliminary data.</text>
</comment>
<dbReference type="GO" id="GO:0009294">
    <property type="term" value="P:DNA-mediated transformation"/>
    <property type="evidence" value="ECO:0007669"/>
    <property type="project" value="InterPro"/>
</dbReference>
<evidence type="ECO:0000313" key="4">
    <source>
        <dbReference type="Proteomes" id="UP001145072"/>
    </source>
</evidence>
<dbReference type="Gene3D" id="3.40.50.450">
    <property type="match status" value="1"/>
</dbReference>
<name>A0A9X3WPG1_9BACI</name>
<keyword evidence="4" id="KW-1185">Reference proteome</keyword>
<evidence type="ECO:0000313" key="3">
    <source>
        <dbReference type="EMBL" id="MDC3421896.1"/>
    </source>
</evidence>
<comment type="similarity">
    <text evidence="1">Belongs to the DprA/Smf family.</text>
</comment>
<proteinExistence type="inferred from homology"/>
<dbReference type="EMBL" id="JAMQJZ010000014">
    <property type="protein sequence ID" value="MDC3421896.1"/>
    <property type="molecule type" value="Genomic_DNA"/>
</dbReference>
<evidence type="ECO:0000256" key="1">
    <source>
        <dbReference type="ARBA" id="ARBA00006525"/>
    </source>
</evidence>
<gene>
    <name evidence="3" type="primary">dprA</name>
    <name evidence="3" type="ORF">NC661_16090</name>
</gene>
<protein>
    <submittedName>
        <fullName evidence="3">DNA-processing protein DprA</fullName>
    </submittedName>
</protein>
<dbReference type="SUPFAM" id="SSF102405">
    <property type="entry name" value="MCP/YpsA-like"/>
    <property type="match status" value="1"/>
</dbReference>
<feature type="domain" description="Smf/DprA SLOG" evidence="2">
    <location>
        <begin position="79"/>
        <end position="288"/>
    </location>
</feature>
<dbReference type="PANTHER" id="PTHR43022:SF1">
    <property type="entry name" value="PROTEIN SMF"/>
    <property type="match status" value="1"/>
</dbReference>
<organism evidence="3 4">
    <name type="scientific">Aquibacillus koreensis</name>
    <dbReference type="NCBI Taxonomy" id="279446"/>
    <lineage>
        <taxon>Bacteria</taxon>
        <taxon>Bacillati</taxon>
        <taxon>Bacillota</taxon>
        <taxon>Bacilli</taxon>
        <taxon>Bacillales</taxon>
        <taxon>Bacillaceae</taxon>
        <taxon>Aquibacillus</taxon>
    </lineage>
</organism>
<dbReference type="InterPro" id="IPR003488">
    <property type="entry name" value="DprA"/>
</dbReference>
<dbReference type="Proteomes" id="UP001145072">
    <property type="component" value="Unassembled WGS sequence"/>
</dbReference>
<reference evidence="3" key="1">
    <citation type="submission" date="2022-06" db="EMBL/GenBank/DDBJ databases">
        <title>Aquibacillus sp. a new bacterium isolated from soil saline samples.</title>
        <authorList>
            <person name="Galisteo C."/>
            <person name="De La Haba R."/>
            <person name="Sanchez-Porro C."/>
            <person name="Ventosa A."/>
        </authorList>
    </citation>
    <scope>NUCLEOTIDE SEQUENCE</scope>
    <source>
        <strain evidence="3">JCM 12387</strain>
    </source>
</reference>
<dbReference type="Pfam" id="PF02481">
    <property type="entry name" value="DNA_processg_A"/>
    <property type="match status" value="1"/>
</dbReference>
<accession>A0A9X3WPG1</accession>
<dbReference type="AlphaFoldDB" id="A0A9X3WPG1"/>